<sequence length="365" mass="38863">MWALTALLLIASLLLGFGWVLLATGCGAAAYFTQARSVAWPPDLGDLLAQLRLTEAAPPNTVPNVAPTAVIPFRPLTFHEIFGGAFRVMTRNWPTLVGIPTAILATFFVVFSLVMWIVGAVATASMSVSTSLFDSGDPATDLTRMFSGLMGLMIVLTLLFAIAALPADALLLGLSTIATGKAIRGEPVRVTSVLADAKGSMLAVCRLTLCYYGLFFVFGGIAMTLVFVATLVSMPLGILLMVAVFVASFGVGVLYSLAPIVLIVEKRGVIDAFKRSAQLAKPAAGRLLGIHLLWMVCVTAVLLIPGTLAGLVLGEVGAALLFAVAFGALIAYFRSLQMLIYTDLRIRQERFDIELASEWARNARY</sequence>
<protein>
    <recommendedName>
        <fullName evidence="4">Integral membrane protein</fullName>
    </recommendedName>
</protein>
<gene>
    <name evidence="2" type="ORF">QYF68_26130</name>
</gene>
<evidence type="ECO:0000313" key="3">
    <source>
        <dbReference type="Proteomes" id="UP001172687"/>
    </source>
</evidence>
<comment type="caution">
    <text evidence="2">The sequence shown here is derived from an EMBL/GenBank/DDBJ whole genome shotgun (WGS) entry which is preliminary data.</text>
</comment>
<feature type="transmembrane region" description="Helical" evidence="1">
    <location>
        <begin position="285"/>
        <end position="304"/>
    </location>
</feature>
<dbReference type="EMBL" id="JAUHTC010000089">
    <property type="protein sequence ID" value="MDN4521274.1"/>
    <property type="molecule type" value="Genomic_DNA"/>
</dbReference>
<evidence type="ECO:0008006" key="4">
    <source>
        <dbReference type="Google" id="ProtNLM"/>
    </source>
</evidence>
<keyword evidence="3" id="KW-1185">Reference proteome</keyword>
<keyword evidence="1" id="KW-0472">Membrane</keyword>
<feature type="transmembrane region" description="Helical" evidence="1">
    <location>
        <begin position="238"/>
        <end position="264"/>
    </location>
</feature>
<keyword evidence="1" id="KW-0812">Transmembrane</keyword>
<proteinExistence type="predicted"/>
<name>A0ABT8HKI9_MYCAO</name>
<dbReference type="RefSeq" id="WP_301161720.1">
    <property type="nucleotide sequence ID" value="NZ_JAUHTC010000089.1"/>
</dbReference>
<reference evidence="2" key="1">
    <citation type="submission" date="2023-07" db="EMBL/GenBank/DDBJ databases">
        <title>Degradation of tert-butanol by M. austroafricanum TBA100.</title>
        <authorList>
            <person name="Helbich S."/>
            <person name="Vainshtein Y."/>
        </authorList>
    </citation>
    <scope>NUCLEOTIDE SEQUENCE</scope>
    <source>
        <strain evidence="2">TBA100</strain>
    </source>
</reference>
<accession>A0ABT8HKI9</accession>
<feature type="transmembrane region" description="Helical" evidence="1">
    <location>
        <begin position="209"/>
        <end position="232"/>
    </location>
</feature>
<organism evidence="2 3">
    <name type="scientific">Mycolicibacterium austroafricanum</name>
    <name type="common">Mycobacterium austroafricanum</name>
    <dbReference type="NCBI Taxonomy" id="39687"/>
    <lineage>
        <taxon>Bacteria</taxon>
        <taxon>Bacillati</taxon>
        <taxon>Actinomycetota</taxon>
        <taxon>Actinomycetes</taxon>
        <taxon>Mycobacteriales</taxon>
        <taxon>Mycobacteriaceae</taxon>
        <taxon>Mycolicibacterium</taxon>
    </lineage>
</organism>
<keyword evidence="1" id="KW-1133">Transmembrane helix</keyword>
<feature type="transmembrane region" description="Helical" evidence="1">
    <location>
        <begin position="310"/>
        <end position="333"/>
    </location>
</feature>
<dbReference type="Proteomes" id="UP001172687">
    <property type="component" value="Unassembled WGS sequence"/>
</dbReference>
<feature type="transmembrane region" description="Helical" evidence="1">
    <location>
        <begin position="102"/>
        <end position="126"/>
    </location>
</feature>
<feature type="transmembrane region" description="Helical" evidence="1">
    <location>
        <begin position="146"/>
        <end position="174"/>
    </location>
</feature>
<evidence type="ECO:0000313" key="2">
    <source>
        <dbReference type="EMBL" id="MDN4521274.1"/>
    </source>
</evidence>
<evidence type="ECO:0000256" key="1">
    <source>
        <dbReference type="SAM" id="Phobius"/>
    </source>
</evidence>